<feature type="domain" description="SOCS box" evidence="1">
    <location>
        <begin position="341"/>
        <end position="375"/>
    </location>
</feature>
<dbReference type="PROSITE" id="PS50225">
    <property type="entry name" value="SOCS"/>
    <property type="match status" value="1"/>
</dbReference>
<dbReference type="InterPro" id="IPR036036">
    <property type="entry name" value="SOCS_box-like_dom_sf"/>
</dbReference>
<dbReference type="OrthoDB" id="6043477at2759"/>
<dbReference type="SUPFAM" id="SSF158235">
    <property type="entry name" value="SOCS box-like"/>
    <property type="match status" value="1"/>
</dbReference>
<comment type="caution">
    <text evidence="2">The sequence shown here is derived from an EMBL/GenBank/DDBJ whole genome shotgun (WGS) entry which is preliminary data.</text>
</comment>
<organism evidence="2 3">
    <name type="scientific">Mytilus galloprovincialis</name>
    <name type="common">Mediterranean mussel</name>
    <dbReference type="NCBI Taxonomy" id="29158"/>
    <lineage>
        <taxon>Eukaryota</taxon>
        <taxon>Metazoa</taxon>
        <taxon>Spiralia</taxon>
        <taxon>Lophotrochozoa</taxon>
        <taxon>Mollusca</taxon>
        <taxon>Bivalvia</taxon>
        <taxon>Autobranchia</taxon>
        <taxon>Pteriomorphia</taxon>
        <taxon>Mytilida</taxon>
        <taxon>Mytiloidea</taxon>
        <taxon>Mytilidae</taxon>
        <taxon>Mytilinae</taxon>
        <taxon>Mytilus</taxon>
    </lineage>
</organism>
<gene>
    <name evidence="2" type="ORF">MGAL_10B065458</name>
</gene>
<keyword evidence="3" id="KW-1185">Reference proteome</keyword>
<proteinExistence type="predicted"/>
<dbReference type="AlphaFoldDB" id="A0A8B6CSX4"/>
<dbReference type="Proteomes" id="UP000596742">
    <property type="component" value="Unassembled WGS sequence"/>
</dbReference>
<accession>A0A8B6CSX4</accession>
<protein>
    <recommendedName>
        <fullName evidence="1">SOCS box domain-containing protein</fullName>
    </recommendedName>
</protein>
<name>A0A8B6CSX4_MYTGA</name>
<reference evidence="2" key="1">
    <citation type="submission" date="2018-11" db="EMBL/GenBank/DDBJ databases">
        <authorList>
            <person name="Alioto T."/>
            <person name="Alioto T."/>
        </authorList>
    </citation>
    <scope>NUCLEOTIDE SEQUENCE</scope>
</reference>
<evidence type="ECO:0000313" key="2">
    <source>
        <dbReference type="EMBL" id="VDI09986.1"/>
    </source>
</evidence>
<evidence type="ECO:0000259" key="1">
    <source>
        <dbReference type="PROSITE" id="PS50225"/>
    </source>
</evidence>
<dbReference type="Pfam" id="PF07525">
    <property type="entry name" value="SOCS_box"/>
    <property type="match status" value="1"/>
</dbReference>
<dbReference type="GO" id="GO:0035556">
    <property type="term" value="P:intracellular signal transduction"/>
    <property type="evidence" value="ECO:0007669"/>
    <property type="project" value="InterPro"/>
</dbReference>
<dbReference type="EMBL" id="UYJE01002360">
    <property type="protein sequence ID" value="VDI09986.1"/>
    <property type="molecule type" value="Genomic_DNA"/>
</dbReference>
<sequence>MDTTKLVDTTLLMCTGNELIRSEFDDNYFRIIHLKGPVCATLNLLVEREQSRVHEYKLPEKLRGQIFFEKPLCIGYRFPVYVFQYRLDVEWTSMTDIMLMIFNSENETFRFVDFHVYIFEWLRYTNPLKEPLECFIYPNLDMFLFRCNLEAAFRGNYNWFSISEKQLMTIGTEERANVTMIPNRDGVSLVFHPCYPCTVVALIHLNSNRLLLCLTHLNSKNVNMGIYVRTIKERWYRQSDIKFPDIPCKSYNRNNNCKLIASRSKDVLAYCFITGDKDSKSIVHIVICSFKDMSPLLKDETCLSQSIKTIVPIFSRCDSELQIWSQNFSTKYAFFHVPRLNLMVMCRIAILKTCSPCSIVDLPLPTSLQEYLKFT</sequence>
<evidence type="ECO:0000313" key="3">
    <source>
        <dbReference type="Proteomes" id="UP000596742"/>
    </source>
</evidence>
<dbReference type="InterPro" id="IPR001496">
    <property type="entry name" value="SOCS_box"/>
</dbReference>